<proteinExistence type="predicted"/>
<accession>A0ABY3C9L6</accession>
<keyword evidence="2" id="KW-1185">Reference proteome</keyword>
<dbReference type="EMBL" id="RYFG02000098">
    <property type="protein sequence ID" value="TRW94403.1"/>
    <property type="molecule type" value="Genomic_DNA"/>
</dbReference>
<reference evidence="1 2" key="1">
    <citation type="journal article" date="2019" name="Antonie Van Leeuwenhoek">
        <title>Description of 'Ca. Methylobacter oryzae' KRF1, a novel species from the environmentally important Methylobacter clade 2.</title>
        <authorList>
            <person name="Khatri K."/>
            <person name="Mohite J.A."/>
            <person name="Pandit P.S."/>
            <person name="Bahulikar R."/>
            <person name="Rahalkar M.C."/>
        </authorList>
    </citation>
    <scope>NUCLEOTIDE SEQUENCE [LARGE SCALE GENOMIC DNA]</scope>
    <source>
        <strain evidence="1 2">KRF1</strain>
    </source>
</reference>
<comment type="caution">
    <text evidence="1">The sequence shown here is derived from an EMBL/GenBank/DDBJ whole genome shotgun (WGS) entry which is preliminary data.</text>
</comment>
<dbReference type="Proteomes" id="UP000733744">
    <property type="component" value="Unassembled WGS sequence"/>
</dbReference>
<organism evidence="1 2">
    <name type="scientific">Candidatus Methylobacter oryzae</name>
    <dbReference type="NCBI Taxonomy" id="2497749"/>
    <lineage>
        <taxon>Bacteria</taxon>
        <taxon>Pseudomonadati</taxon>
        <taxon>Pseudomonadota</taxon>
        <taxon>Gammaproteobacteria</taxon>
        <taxon>Methylococcales</taxon>
        <taxon>Methylococcaceae</taxon>
        <taxon>Methylobacter</taxon>
    </lineage>
</organism>
<protein>
    <submittedName>
        <fullName evidence="1">Uncharacterized protein</fullName>
    </submittedName>
</protein>
<evidence type="ECO:0000313" key="1">
    <source>
        <dbReference type="EMBL" id="TRW94403.1"/>
    </source>
</evidence>
<gene>
    <name evidence="1" type="ORF">EKO24_011675</name>
</gene>
<sequence length="125" mass="14481">MKDSPIDALFLKSYVEDGFFVMLTMEDRKVYIGRVISLGEPNETEGMDQEIAITPYASGYRDKDSLNLVLTTKYKDISEDVSLILKQDKIISATHFSESVYDEFQHNQIHNQRLILPKFHRHIAK</sequence>
<name>A0ABY3C9L6_9GAMM</name>
<evidence type="ECO:0000313" key="2">
    <source>
        <dbReference type="Proteomes" id="UP000733744"/>
    </source>
</evidence>